<gene>
    <name evidence="3" type="ORF">JIN85_15420</name>
</gene>
<feature type="compositionally biased region" description="Basic and acidic residues" evidence="1">
    <location>
        <begin position="34"/>
        <end position="43"/>
    </location>
</feature>
<accession>A0A934VS18</accession>
<evidence type="ECO:0000256" key="2">
    <source>
        <dbReference type="SAM" id="SignalP"/>
    </source>
</evidence>
<dbReference type="EMBL" id="JAENIJ010000028">
    <property type="protein sequence ID" value="MBK1883806.1"/>
    <property type="molecule type" value="Genomic_DNA"/>
</dbReference>
<dbReference type="RefSeq" id="WP_200272316.1">
    <property type="nucleotide sequence ID" value="NZ_JAENIJ010000028.1"/>
</dbReference>
<feature type="signal peptide" evidence="2">
    <location>
        <begin position="1"/>
        <end position="20"/>
    </location>
</feature>
<feature type="region of interest" description="Disordered" evidence="1">
    <location>
        <begin position="20"/>
        <end position="50"/>
    </location>
</feature>
<keyword evidence="4" id="KW-1185">Reference proteome</keyword>
<feature type="compositionally biased region" description="Polar residues" evidence="1">
    <location>
        <begin position="156"/>
        <end position="177"/>
    </location>
</feature>
<evidence type="ECO:0000313" key="4">
    <source>
        <dbReference type="Proteomes" id="UP000603141"/>
    </source>
</evidence>
<organism evidence="3 4">
    <name type="scientific">Luteolibacter pohnpeiensis</name>
    <dbReference type="NCBI Taxonomy" id="454153"/>
    <lineage>
        <taxon>Bacteria</taxon>
        <taxon>Pseudomonadati</taxon>
        <taxon>Verrucomicrobiota</taxon>
        <taxon>Verrucomicrobiia</taxon>
        <taxon>Verrucomicrobiales</taxon>
        <taxon>Verrucomicrobiaceae</taxon>
        <taxon>Luteolibacter</taxon>
    </lineage>
</organism>
<keyword evidence="2" id="KW-0732">Signal</keyword>
<evidence type="ECO:0000313" key="3">
    <source>
        <dbReference type="EMBL" id="MBK1883806.1"/>
    </source>
</evidence>
<feature type="chain" id="PRO_5037392853" description="DUF4175 domain-containing protein" evidence="2">
    <location>
        <begin position="21"/>
        <end position="213"/>
    </location>
</feature>
<reference evidence="3" key="1">
    <citation type="submission" date="2021-01" db="EMBL/GenBank/DDBJ databases">
        <title>Modified the classification status of verrucomicrobia.</title>
        <authorList>
            <person name="Feng X."/>
        </authorList>
    </citation>
    <scope>NUCLEOTIDE SEQUENCE</scope>
    <source>
        <strain evidence="3">KCTC 22041</strain>
    </source>
</reference>
<evidence type="ECO:0000256" key="1">
    <source>
        <dbReference type="SAM" id="MobiDB-lite"/>
    </source>
</evidence>
<feature type="region of interest" description="Disordered" evidence="1">
    <location>
        <begin position="136"/>
        <end position="199"/>
    </location>
</feature>
<sequence>MKSNALSLILLVGFLGPVHAEEKSTDDSASTEEVLEKHSKGAEEVANDQDELSADVQQLAMEQTDPKVIDLFKQIETIMDEATDQLLEPDTGGKTIAAQTEIIEKIHEAAKARQNQQGNSQAGGAMMDMLERMMGQEPNQQGQPKDGQQPGDTPGTGNKYNESDAQNQASGGLSNQATEERRVPKASGKAGHTLPSEFQKALDAYNRGLEKVK</sequence>
<comment type="caution">
    <text evidence="3">The sequence shown here is derived from an EMBL/GenBank/DDBJ whole genome shotgun (WGS) entry which is preliminary data.</text>
</comment>
<dbReference type="AlphaFoldDB" id="A0A934VS18"/>
<feature type="compositionally biased region" description="Low complexity" evidence="1">
    <location>
        <begin position="138"/>
        <end position="155"/>
    </location>
</feature>
<dbReference type="Proteomes" id="UP000603141">
    <property type="component" value="Unassembled WGS sequence"/>
</dbReference>
<name>A0A934VS18_9BACT</name>
<evidence type="ECO:0008006" key="5">
    <source>
        <dbReference type="Google" id="ProtNLM"/>
    </source>
</evidence>
<protein>
    <recommendedName>
        <fullName evidence="5">DUF4175 domain-containing protein</fullName>
    </recommendedName>
</protein>
<proteinExistence type="predicted"/>